<protein>
    <recommendedName>
        <fullName evidence="4">Apple domain-containing protein</fullName>
    </recommendedName>
</protein>
<comment type="caution">
    <text evidence="2">The sequence shown here is derived from an EMBL/GenBank/DDBJ whole genome shotgun (WGS) entry which is preliminary data.</text>
</comment>
<accession>A0A9P8FYE6</accession>
<evidence type="ECO:0000256" key="1">
    <source>
        <dbReference type="SAM" id="SignalP"/>
    </source>
</evidence>
<reference evidence="2" key="1">
    <citation type="journal article" date="2021" name="J Fungi (Basel)">
        <title>Virulence traits and population genomics of the black yeast Aureobasidium melanogenum.</title>
        <authorList>
            <person name="Cernosa A."/>
            <person name="Sun X."/>
            <person name="Gostincar C."/>
            <person name="Fang C."/>
            <person name="Gunde-Cimerman N."/>
            <person name="Song Z."/>
        </authorList>
    </citation>
    <scope>NUCLEOTIDE SEQUENCE</scope>
    <source>
        <strain evidence="2">EXF-9298</strain>
    </source>
</reference>
<dbReference type="EMBL" id="JAHFXS010000319">
    <property type="protein sequence ID" value="KAG9986296.1"/>
    <property type="molecule type" value="Genomic_DNA"/>
</dbReference>
<proteinExistence type="predicted"/>
<name>A0A9P8FYE6_AURME</name>
<dbReference type="Proteomes" id="UP000729357">
    <property type="component" value="Unassembled WGS sequence"/>
</dbReference>
<reference evidence="2" key="2">
    <citation type="submission" date="2021-08" db="EMBL/GenBank/DDBJ databases">
        <authorList>
            <person name="Gostincar C."/>
            <person name="Sun X."/>
            <person name="Song Z."/>
            <person name="Gunde-Cimerman N."/>
        </authorList>
    </citation>
    <scope>NUCLEOTIDE SEQUENCE</scope>
    <source>
        <strain evidence="2">EXF-9298</strain>
    </source>
</reference>
<organism evidence="2 3">
    <name type="scientific">Aureobasidium melanogenum</name>
    <name type="common">Aureobasidium pullulans var. melanogenum</name>
    <dbReference type="NCBI Taxonomy" id="46634"/>
    <lineage>
        <taxon>Eukaryota</taxon>
        <taxon>Fungi</taxon>
        <taxon>Dikarya</taxon>
        <taxon>Ascomycota</taxon>
        <taxon>Pezizomycotina</taxon>
        <taxon>Dothideomycetes</taxon>
        <taxon>Dothideomycetidae</taxon>
        <taxon>Dothideales</taxon>
        <taxon>Saccotheciaceae</taxon>
        <taxon>Aureobasidium</taxon>
    </lineage>
</organism>
<evidence type="ECO:0000313" key="2">
    <source>
        <dbReference type="EMBL" id="KAG9986296.1"/>
    </source>
</evidence>
<feature type="signal peptide" evidence="1">
    <location>
        <begin position="1"/>
        <end position="17"/>
    </location>
</feature>
<feature type="non-terminal residue" evidence="2">
    <location>
        <position position="246"/>
    </location>
</feature>
<sequence>MRSTLAALALVASIVNAQNAQSVDLAGLAAIPTGVFNIPVVYADANGSVITATTLAASATASSDPSATNLVNSAARASVTPTSVSKRETHHKRDGNCAVQPEGIDYNSAPDTPLAFAINPYYAVAAETAVVPAGYTTVFTNLNASNSANKYMGYSLLSFYDVKTCASHCSSVAGCESFNIYFERDPSLDPNAIACPNPPSYVNVKCVLWGSIVGLINANNYGQWRDSFQVLIAGSNGYVNSSIVGL</sequence>
<keyword evidence="3" id="KW-1185">Reference proteome</keyword>
<feature type="chain" id="PRO_5040417993" description="Apple domain-containing protein" evidence="1">
    <location>
        <begin position="18"/>
        <end position="246"/>
    </location>
</feature>
<evidence type="ECO:0008006" key="4">
    <source>
        <dbReference type="Google" id="ProtNLM"/>
    </source>
</evidence>
<dbReference type="PANTHER" id="PTHR36578:SF1">
    <property type="entry name" value="APPLE DOMAIN-CONTAINING PROTEIN"/>
    <property type="match status" value="1"/>
</dbReference>
<gene>
    <name evidence="2" type="ORF">KCU98_g4134</name>
</gene>
<keyword evidence="1" id="KW-0732">Signal</keyword>
<dbReference type="PANTHER" id="PTHR36578">
    <property type="entry name" value="CHROMOSOME 15, WHOLE GENOME SHOTGUN SEQUENCE"/>
    <property type="match status" value="1"/>
</dbReference>
<dbReference type="AlphaFoldDB" id="A0A9P8FYE6"/>
<evidence type="ECO:0000313" key="3">
    <source>
        <dbReference type="Proteomes" id="UP000729357"/>
    </source>
</evidence>